<comment type="caution">
    <text evidence="1">The sequence shown here is derived from an EMBL/GenBank/DDBJ whole genome shotgun (WGS) entry which is preliminary data.</text>
</comment>
<sequence length="91" mass="9371">MQPQQATKIAMREMKGGNNCCRSIVIAACQVWNIGIPEGVLDAAALFGEGMHSGCSCGALTGMIIASGLKARSQPEANGQQIASICMTGSK</sequence>
<evidence type="ECO:0000313" key="2">
    <source>
        <dbReference type="Proteomes" id="UP001154312"/>
    </source>
</evidence>
<dbReference type="Pfam" id="PF09719">
    <property type="entry name" value="C_GCAxxG_C_C"/>
    <property type="match status" value="1"/>
</dbReference>
<reference evidence="1" key="1">
    <citation type="submission" date="2022-02" db="EMBL/GenBank/DDBJ databases">
        <authorList>
            <person name="Leng L."/>
        </authorList>
    </citation>
    <scope>NUCLEOTIDE SEQUENCE</scope>
    <source>
        <strain evidence="1">JI</strain>
    </source>
</reference>
<dbReference type="Proteomes" id="UP001154312">
    <property type="component" value="Unassembled WGS sequence"/>
</dbReference>
<accession>A0A9X4JWE8</accession>
<organism evidence="1 2">
    <name type="scientific">Pelotomaculum isophthalicicum JI</name>
    <dbReference type="NCBI Taxonomy" id="947010"/>
    <lineage>
        <taxon>Bacteria</taxon>
        <taxon>Bacillati</taxon>
        <taxon>Bacillota</taxon>
        <taxon>Clostridia</taxon>
        <taxon>Eubacteriales</taxon>
        <taxon>Desulfotomaculaceae</taxon>
        <taxon>Pelotomaculum</taxon>
    </lineage>
</organism>
<gene>
    <name evidence="1" type="ORF">L7E55_16890</name>
</gene>
<dbReference type="AlphaFoldDB" id="A0A9X4JWE8"/>
<protein>
    <submittedName>
        <fullName evidence="1">C-GCAxxG-C-C family protein</fullName>
    </submittedName>
</protein>
<dbReference type="InterPro" id="IPR010181">
    <property type="entry name" value="CGCAxxGCC_motif"/>
</dbReference>
<evidence type="ECO:0000313" key="1">
    <source>
        <dbReference type="EMBL" id="MDF9410001.1"/>
    </source>
</evidence>
<proteinExistence type="predicted"/>
<dbReference type="EMBL" id="JAKOAV010000057">
    <property type="protein sequence ID" value="MDF9410001.1"/>
    <property type="molecule type" value="Genomic_DNA"/>
</dbReference>
<keyword evidence="2" id="KW-1185">Reference proteome</keyword>
<dbReference type="RefSeq" id="WP_277445541.1">
    <property type="nucleotide sequence ID" value="NZ_JAKOAV010000057.1"/>
</dbReference>
<name>A0A9X4JWE8_9FIRM</name>